<organism evidence="1 2">
    <name type="scientific">Salinicola endophyticus</name>
    <dbReference type="NCBI Taxonomy" id="1949083"/>
    <lineage>
        <taxon>Bacteria</taxon>
        <taxon>Pseudomonadati</taxon>
        <taxon>Pseudomonadota</taxon>
        <taxon>Gammaproteobacteria</taxon>
        <taxon>Oceanospirillales</taxon>
        <taxon>Halomonadaceae</taxon>
        <taxon>Salinicola</taxon>
    </lineage>
</organism>
<evidence type="ECO:0000313" key="1">
    <source>
        <dbReference type="EMBL" id="WFF40410.1"/>
    </source>
</evidence>
<dbReference type="Proteomes" id="UP001321526">
    <property type="component" value="Chromosome"/>
</dbReference>
<proteinExistence type="predicted"/>
<gene>
    <name evidence="1" type="ORF">EVC62_02225</name>
</gene>
<evidence type="ECO:0000313" key="2">
    <source>
        <dbReference type="Proteomes" id="UP001321526"/>
    </source>
</evidence>
<reference evidence="1 2" key="1">
    <citation type="submission" date="2019-01" db="EMBL/GenBank/DDBJ databases">
        <title>Genome sequence of Salinicola endophyticus REST5.</title>
        <authorList>
            <person name="Nascimento F.X."/>
        </authorList>
    </citation>
    <scope>NUCLEOTIDE SEQUENCE [LARGE SCALE GENOMIC DNA]</scope>
    <source>
        <strain evidence="1 2">REST5</strain>
    </source>
</reference>
<dbReference type="RefSeq" id="WP_282235652.1">
    <property type="nucleotide sequence ID" value="NZ_CP035631.1"/>
</dbReference>
<accession>A0ABY8FEJ6</accession>
<name>A0ABY8FEJ6_9GAMM</name>
<keyword evidence="2" id="KW-1185">Reference proteome</keyword>
<protein>
    <submittedName>
        <fullName evidence="1">Uncharacterized protein</fullName>
    </submittedName>
</protein>
<sequence length="128" mass="15016">MIKEMDQLLIHWAEQHARRGGRPQSLLAQAMEFGGIPPRGTGPKKSRDLMNLGELDNVAWEVEQGLQRLEWHHQMMADEHYRDGGYSQAKCQRLEISSSTYYERLDRLHRRLRETLKSTAERRAMRVS</sequence>
<dbReference type="EMBL" id="CP035631">
    <property type="protein sequence ID" value="WFF40410.1"/>
    <property type="molecule type" value="Genomic_DNA"/>
</dbReference>